<dbReference type="GeneID" id="93075596"/>
<name>A0A0H3J6C8_CLOPA</name>
<reference evidence="2" key="2">
    <citation type="submission" date="2015-10" db="EMBL/GenBank/DDBJ databases">
        <title>Improved Draft Genome Sequence of Clostridium pasteurianum Strain ATCC 6013 (DSM 525) Using a Hybrid Next-Generation Sequencing Approach.</title>
        <authorList>
            <person name="Pyne M.E."/>
            <person name="Utturkar S.M."/>
            <person name="Brown S.D."/>
            <person name="Moo-Young M."/>
            <person name="Chung D.A."/>
            <person name="Chou P.C."/>
        </authorList>
    </citation>
    <scope>NUCLEOTIDE SEQUENCE</scope>
    <source>
        <strain evidence="2">ATCC 6013</strain>
    </source>
</reference>
<evidence type="ECO:0000313" key="3">
    <source>
        <dbReference type="Proteomes" id="UP000028042"/>
    </source>
</evidence>
<dbReference type="KEGG" id="cpat:CLPA_c35000"/>
<dbReference type="RefSeq" id="WP_003445908.1">
    <property type="nucleotide sequence ID" value="NZ_ANZB01000008.1"/>
</dbReference>
<keyword evidence="4" id="KW-1185">Reference proteome</keyword>
<dbReference type="EMBL" id="CP009268">
    <property type="protein sequence ID" value="AJA53549.1"/>
    <property type="molecule type" value="Genomic_DNA"/>
</dbReference>
<sequence>MLHKHIKKIIALAAITITITATAIIHNYNYRNITLHEDDITYISDNQLVISNTKNKNIKIIRKLHGKDKVTVLKNNIKIQEYPSSAKADLIFYNYNNLKLEISR</sequence>
<dbReference type="AlphaFoldDB" id="A0A0H3J6C8"/>
<dbReference type="EMBL" id="JPGY02000001">
    <property type="protein sequence ID" value="KRU14426.1"/>
    <property type="molecule type" value="Genomic_DNA"/>
</dbReference>
<accession>A0A0H3J6C8</accession>
<gene>
    <name evidence="1" type="ORF">CLPA_c35000</name>
    <name evidence="2" type="ORF">CP6013_03684</name>
</gene>
<dbReference type="Proteomes" id="UP000030905">
    <property type="component" value="Chromosome"/>
</dbReference>
<proteinExistence type="predicted"/>
<reference evidence="1 4" key="1">
    <citation type="journal article" date="2015" name="Genome Announc.">
        <title>Complete Genome Sequence of the Nitrogen-Fixing and Solvent-Producing Clostridium pasteurianum DSM 525.</title>
        <authorList>
            <person name="Poehlein A."/>
            <person name="Grosse-Honebrink A."/>
            <person name="Zhang Y."/>
            <person name="Minton N.P."/>
            <person name="Daniel R."/>
        </authorList>
    </citation>
    <scope>NUCLEOTIDE SEQUENCE [LARGE SCALE GENOMIC DNA]</scope>
    <source>
        <strain evidence="1">DSM 525</strain>
        <strain evidence="4">DSM 525 / ATCC 6013</strain>
    </source>
</reference>
<dbReference type="PATRIC" id="fig|1262449.3.peg.2557"/>
<evidence type="ECO:0000313" key="4">
    <source>
        <dbReference type="Proteomes" id="UP000030905"/>
    </source>
</evidence>
<evidence type="ECO:0000313" key="2">
    <source>
        <dbReference type="EMBL" id="KRU14426.1"/>
    </source>
</evidence>
<reference evidence="2 3" key="3">
    <citation type="journal article" name="Genome Announc.">
        <title>Improved Draft Genome Sequence of Clostridium pasteurianum Strain ATCC 6013 (DSM 525) Using a Hybrid Next-Generation Sequencing Approach.</title>
        <authorList>
            <person name="Pyne M.E."/>
            <person name="Utturkar S."/>
            <person name="Brown S.D."/>
            <person name="Moo-Young M."/>
            <person name="Chung D.A."/>
            <person name="Chou C.P."/>
        </authorList>
    </citation>
    <scope>NUCLEOTIDE SEQUENCE [LARGE SCALE GENOMIC DNA]</scope>
    <source>
        <strain evidence="2 3">ATCC 6013</strain>
    </source>
</reference>
<dbReference type="KEGG" id="cpae:CPAST_c35000"/>
<dbReference type="Proteomes" id="UP000028042">
    <property type="component" value="Unassembled WGS sequence"/>
</dbReference>
<evidence type="ECO:0000313" key="1">
    <source>
        <dbReference type="EMBL" id="AJA53549.1"/>
    </source>
</evidence>
<organism evidence="1 4">
    <name type="scientific">Clostridium pasteurianum DSM 525 = ATCC 6013</name>
    <dbReference type="NCBI Taxonomy" id="1262449"/>
    <lineage>
        <taxon>Bacteria</taxon>
        <taxon>Bacillati</taxon>
        <taxon>Bacillota</taxon>
        <taxon>Clostridia</taxon>
        <taxon>Eubacteriales</taxon>
        <taxon>Clostridiaceae</taxon>
        <taxon>Clostridium</taxon>
    </lineage>
</organism>
<protein>
    <submittedName>
        <fullName evidence="1">Uncharacterized protein</fullName>
    </submittedName>
</protein>